<evidence type="ECO:0000313" key="1">
    <source>
        <dbReference type="EMBL" id="QEX23358.1"/>
    </source>
</evidence>
<dbReference type="KEGG" id="hadh:FRZ61_32960"/>
<evidence type="ECO:0000313" key="2">
    <source>
        <dbReference type="Proteomes" id="UP000325797"/>
    </source>
</evidence>
<gene>
    <name evidence="1" type="ORF">FRZ61_32960</name>
</gene>
<dbReference type="Proteomes" id="UP000325797">
    <property type="component" value="Chromosome"/>
</dbReference>
<accession>A0A5J6N021</accession>
<organism evidence="1 2">
    <name type="scientific">Hypericibacter adhaerens</name>
    <dbReference type="NCBI Taxonomy" id="2602016"/>
    <lineage>
        <taxon>Bacteria</taxon>
        <taxon>Pseudomonadati</taxon>
        <taxon>Pseudomonadota</taxon>
        <taxon>Alphaproteobacteria</taxon>
        <taxon>Rhodospirillales</taxon>
        <taxon>Dongiaceae</taxon>
        <taxon>Hypericibacter</taxon>
    </lineage>
</organism>
<dbReference type="EMBL" id="CP042582">
    <property type="protein sequence ID" value="QEX23358.1"/>
    <property type="molecule type" value="Genomic_DNA"/>
</dbReference>
<name>A0A5J6N021_9PROT</name>
<proteinExistence type="predicted"/>
<protein>
    <submittedName>
        <fullName evidence="1">Uncharacterized protein</fullName>
    </submittedName>
</protein>
<dbReference type="AlphaFoldDB" id="A0A5J6N021"/>
<sequence length="81" mass="9383">MGDPRSHPSDTNQPLEGHRMFTRSVYLKLPFLGAVFIGQRSERRTGPFLSREWERGELLLWIGRFDVIWAPAKKLATERTA</sequence>
<keyword evidence="2" id="KW-1185">Reference proteome</keyword>
<reference evidence="1 2" key="1">
    <citation type="submission" date="2019-08" db="EMBL/GenBank/DDBJ databases">
        <title>Hyperibacter terrae gen. nov., sp. nov. and Hyperibacter viscosus sp. nov., two new members in the family Rhodospirillaceae isolated from the rhizosphere of Hypericum perforatum.</title>
        <authorList>
            <person name="Noviana Z."/>
        </authorList>
    </citation>
    <scope>NUCLEOTIDE SEQUENCE [LARGE SCALE GENOMIC DNA]</scope>
    <source>
        <strain evidence="1 2">R5959</strain>
    </source>
</reference>